<dbReference type="SUPFAM" id="SSF57959">
    <property type="entry name" value="Leucine zipper domain"/>
    <property type="match status" value="1"/>
</dbReference>
<evidence type="ECO:0008006" key="4">
    <source>
        <dbReference type="Google" id="ProtNLM"/>
    </source>
</evidence>
<dbReference type="Pfam" id="PF11905">
    <property type="entry name" value="DUF3425"/>
    <property type="match status" value="1"/>
</dbReference>
<dbReference type="PANTHER" id="PTHR37012:SF2">
    <property type="entry name" value="BZIP DOMAIN-CONTAINING PROTEIN-RELATED"/>
    <property type="match status" value="1"/>
</dbReference>
<proteinExistence type="predicted"/>
<dbReference type="PANTHER" id="PTHR37012">
    <property type="entry name" value="B-ZIP TRANSCRIPTION FACTOR (EUROFUNG)-RELATED"/>
    <property type="match status" value="1"/>
</dbReference>
<dbReference type="AlphaFoldDB" id="A0A9P9FPJ7"/>
<reference evidence="2" key="1">
    <citation type="journal article" date="2021" name="Nat. Commun.">
        <title>Genetic determinants of endophytism in the Arabidopsis root mycobiome.</title>
        <authorList>
            <person name="Mesny F."/>
            <person name="Miyauchi S."/>
            <person name="Thiergart T."/>
            <person name="Pickel B."/>
            <person name="Atanasova L."/>
            <person name="Karlsson M."/>
            <person name="Huettel B."/>
            <person name="Barry K.W."/>
            <person name="Haridas S."/>
            <person name="Chen C."/>
            <person name="Bauer D."/>
            <person name="Andreopoulos W."/>
            <person name="Pangilinan J."/>
            <person name="LaButti K."/>
            <person name="Riley R."/>
            <person name="Lipzen A."/>
            <person name="Clum A."/>
            <person name="Drula E."/>
            <person name="Henrissat B."/>
            <person name="Kohler A."/>
            <person name="Grigoriev I.V."/>
            <person name="Martin F.M."/>
            <person name="Hacquard S."/>
        </authorList>
    </citation>
    <scope>NUCLEOTIDE SEQUENCE</scope>
    <source>
        <strain evidence="2">MPI-CAGE-AT-0147</strain>
    </source>
</reference>
<feature type="region of interest" description="Disordered" evidence="1">
    <location>
        <begin position="1"/>
        <end position="57"/>
    </location>
</feature>
<evidence type="ECO:0000313" key="2">
    <source>
        <dbReference type="EMBL" id="KAH7170019.1"/>
    </source>
</evidence>
<dbReference type="InterPro" id="IPR046347">
    <property type="entry name" value="bZIP_sf"/>
</dbReference>
<dbReference type="Proteomes" id="UP000738349">
    <property type="component" value="Unassembled WGS sequence"/>
</dbReference>
<feature type="compositionally biased region" description="Polar residues" evidence="1">
    <location>
        <begin position="1"/>
        <end position="18"/>
    </location>
</feature>
<dbReference type="CDD" id="cd14688">
    <property type="entry name" value="bZIP_YAP"/>
    <property type="match status" value="1"/>
</dbReference>
<sequence length="377" mass="42051">MAPSMSSNISHGNESSPSADHVQDHAHDSSIPLSMSLREHELQRKRARDRKSQQAMRDRNKWTIQTLSDQVACLSSALDERARAISLLETRLGFLETENSQLRTQNAALQLSLMGRDDLGEDIGTSPGVVSNASSIRPALWELHPKNTPPSCLADQILQGFADSIRTEGVLTPSSPGARSKRFPLRPNLCSLLDKSHHSDDEISNVVADVLRTYCEIEGLPKQVAVFYVMATLLKWMVLLDKQSWDLMPDWLRPVPSQLTTPHSAWIDRIPWPRAREYLISHPEITLDDFATPYSSGFKLNWPYDPASVLLPASVNGNGTAEMTINPVYEEHMRQIRNWTVGEAFRNTFPELSHEIDLDSGQGCVTTPATGPLQQSP</sequence>
<feature type="region of interest" description="Disordered" evidence="1">
    <location>
        <begin position="358"/>
        <end position="377"/>
    </location>
</feature>
<feature type="compositionally biased region" description="Polar residues" evidence="1">
    <location>
        <begin position="363"/>
        <end position="377"/>
    </location>
</feature>
<gene>
    <name evidence="2" type="ORF">EDB81DRAFT_150999</name>
</gene>
<name>A0A9P9FPJ7_9HYPO</name>
<dbReference type="GO" id="GO:0003700">
    <property type="term" value="F:DNA-binding transcription factor activity"/>
    <property type="evidence" value="ECO:0007669"/>
    <property type="project" value="InterPro"/>
</dbReference>
<evidence type="ECO:0000313" key="3">
    <source>
        <dbReference type="Proteomes" id="UP000738349"/>
    </source>
</evidence>
<dbReference type="EMBL" id="JAGMUV010000002">
    <property type="protein sequence ID" value="KAH7170019.1"/>
    <property type="molecule type" value="Genomic_DNA"/>
</dbReference>
<organism evidence="2 3">
    <name type="scientific">Dactylonectria macrodidyma</name>
    <dbReference type="NCBI Taxonomy" id="307937"/>
    <lineage>
        <taxon>Eukaryota</taxon>
        <taxon>Fungi</taxon>
        <taxon>Dikarya</taxon>
        <taxon>Ascomycota</taxon>
        <taxon>Pezizomycotina</taxon>
        <taxon>Sordariomycetes</taxon>
        <taxon>Hypocreomycetidae</taxon>
        <taxon>Hypocreales</taxon>
        <taxon>Nectriaceae</taxon>
        <taxon>Dactylonectria</taxon>
    </lineage>
</organism>
<evidence type="ECO:0000256" key="1">
    <source>
        <dbReference type="SAM" id="MobiDB-lite"/>
    </source>
</evidence>
<feature type="compositionally biased region" description="Basic and acidic residues" evidence="1">
    <location>
        <begin position="37"/>
        <end position="57"/>
    </location>
</feature>
<dbReference type="InterPro" id="IPR021833">
    <property type="entry name" value="DUF3425"/>
</dbReference>
<comment type="caution">
    <text evidence="2">The sequence shown here is derived from an EMBL/GenBank/DDBJ whole genome shotgun (WGS) entry which is preliminary data.</text>
</comment>
<protein>
    <recommendedName>
        <fullName evidence="4">BZIP transcription factor</fullName>
    </recommendedName>
</protein>
<keyword evidence="3" id="KW-1185">Reference proteome</keyword>
<dbReference type="OrthoDB" id="2985014at2759"/>
<accession>A0A9P9FPJ7</accession>